<dbReference type="Proteomes" id="UP000230495">
    <property type="component" value="Unassembled WGS sequence"/>
</dbReference>
<dbReference type="Gene3D" id="3.40.50.300">
    <property type="entry name" value="P-loop containing nucleotide triphosphate hydrolases"/>
    <property type="match status" value="1"/>
</dbReference>
<name>A0A2J0PJA9_9ENTR</name>
<proteinExistence type="predicted"/>
<evidence type="ECO:0000313" key="2">
    <source>
        <dbReference type="EMBL" id="PJD74635.1"/>
    </source>
</evidence>
<sequence length="511" mass="55912">MATENNTFKDKVLAINTITDDDELDMTLEGWTTDNLKRLRVPSNGASHDVMASAGFILEQRKTEASAMPQSSSQQPAGGPAPTNNIPAGDPFPDETTEALKEQRAALLRNQPAGWLEISECITECIEARSGAVKAATQTRNKVAYDVPGSKLPFTRGFDGWDASTNWVVKKLIPAGGFGCLIGPSGSYKSFCAVDVACSVATGEPFGGTYSIKRPGPVVYFAGEGVNGVKTRFYAWASKHPEHLDTIKGDIFISPQGIDMGDPEKQKAVISAIRTIGEMCGSDPSMVIIDTLGKSLAGDENNAEHVRKFIKGCQDVQLQTGVSMLVVHHTVKTVEVDADHVERGGRGAGSIYDDSDFELHVRKRKGFKIAVFHTKAKDVGFEPDFTLPMERIVLGHDADGDEISSLVVCGALEVVKEAEIDTVKETNKKAQVTFEQRAAFDELKRRGRATQQELVAYLVDSFETIKERTAEARIYGLRDHHEVTAEQKGRGWHYKYTPEGSEPEHYRETND</sequence>
<dbReference type="InterPro" id="IPR027417">
    <property type="entry name" value="P-loop_NTPase"/>
</dbReference>
<evidence type="ECO:0000256" key="1">
    <source>
        <dbReference type="SAM" id="MobiDB-lite"/>
    </source>
</evidence>
<dbReference type="EMBL" id="NEEU01000004">
    <property type="protein sequence ID" value="PJD74635.1"/>
    <property type="molecule type" value="Genomic_DNA"/>
</dbReference>
<dbReference type="Pfam" id="PF13481">
    <property type="entry name" value="AAA_25"/>
    <property type="match status" value="1"/>
</dbReference>
<accession>A0A2J0PJA9</accession>
<dbReference type="AlphaFoldDB" id="A0A2J0PJA9"/>
<dbReference type="OrthoDB" id="784829at2"/>
<dbReference type="RefSeq" id="WP_057072309.1">
    <property type="nucleotide sequence ID" value="NZ_NEET01000019.1"/>
</dbReference>
<organism evidence="2">
    <name type="scientific">Enterobacter kobei</name>
    <dbReference type="NCBI Taxonomy" id="208224"/>
    <lineage>
        <taxon>Bacteria</taxon>
        <taxon>Pseudomonadati</taxon>
        <taxon>Pseudomonadota</taxon>
        <taxon>Gammaproteobacteria</taxon>
        <taxon>Enterobacterales</taxon>
        <taxon>Enterobacteriaceae</taxon>
        <taxon>Enterobacter</taxon>
        <taxon>Enterobacter cloacae complex</taxon>
    </lineage>
</organism>
<feature type="compositionally biased region" description="Low complexity" evidence="1">
    <location>
        <begin position="65"/>
        <end position="82"/>
    </location>
</feature>
<protein>
    <recommendedName>
        <fullName evidence="4">AAA family ATPase</fullName>
    </recommendedName>
</protein>
<comment type="caution">
    <text evidence="2">The sequence shown here is derived from an EMBL/GenBank/DDBJ whole genome shotgun (WGS) entry which is preliminary data.</text>
</comment>
<evidence type="ECO:0000313" key="3">
    <source>
        <dbReference type="Proteomes" id="UP000230495"/>
    </source>
</evidence>
<feature type="region of interest" description="Disordered" evidence="1">
    <location>
        <begin position="62"/>
        <end position="95"/>
    </location>
</feature>
<evidence type="ECO:0008006" key="4">
    <source>
        <dbReference type="Google" id="ProtNLM"/>
    </source>
</evidence>
<dbReference type="SUPFAM" id="SSF52540">
    <property type="entry name" value="P-loop containing nucleoside triphosphate hydrolases"/>
    <property type="match status" value="1"/>
</dbReference>
<gene>
    <name evidence="2" type="ORF">B9Q37_12130</name>
</gene>
<reference evidence="2 3" key="1">
    <citation type="journal article" date="2017" name="J. Antimicrob. Chemother.">
        <title>Characterization of the population structure, drug resistance mechanisms and plasmids of the community-associated Enterobacter cloacae complex in China.</title>
        <authorList>
            <person name="Zhou K."/>
            <person name="Yu W."/>
            <person name="Cao X."/>
            <person name="Shen P."/>
            <person name="Lu H."/>
            <person name="Luo Q."/>
            <person name="Rossen J.W.A."/>
            <person name="Xiao Y."/>
        </authorList>
    </citation>
    <scope>NUCLEOTIDE SEQUENCE [LARGE SCALE GENOMIC DNA]</scope>
    <source>
        <strain evidence="2">ECC1097</strain>
    </source>
</reference>